<organism evidence="8 9">
    <name type="scientific">Blastocystis sp. subtype 1 (strain ATCC 50177 / NandII)</name>
    <dbReference type="NCBI Taxonomy" id="478820"/>
    <lineage>
        <taxon>Eukaryota</taxon>
        <taxon>Sar</taxon>
        <taxon>Stramenopiles</taxon>
        <taxon>Bigyra</taxon>
        <taxon>Opalozoa</taxon>
        <taxon>Opalinata</taxon>
        <taxon>Blastocystidae</taxon>
        <taxon>Blastocystis</taxon>
    </lineage>
</organism>
<dbReference type="PANTHER" id="PTHR23504:SF15">
    <property type="entry name" value="MAJOR FACILITATOR SUPERFAMILY (MFS) PROFILE DOMAIN-CONTAINING PROTEIN"/>
    <property type="match status" value="1"/>
</dbReference>
<dbReference type="OrthoDB" id="10262656at2759"/>
<dbReference type="Proteomes" id="UP000078348">
    <property type="component" value="Unassembled WGS sequence"/>
</dbReference>
<evidence type="ECO:0000256" key="1">
    <source>
        <dbReference type="ARBA" id="ARBA00004141"/>
    </source>
</evidence>
<feature type="transmembrane region" description="Helical" evidence="6">
    <location>
        <begin position="43"/>
        <end position="63"/>
    </location>
</feature>
<dbReference type="SUPFAM" id="SSF103473">
    <property type="entry name" value="MFS general substrate transporter"/>
    <property type="match status" value="1"/>
</dbReference>
<comment type="caution">
    <text evidence="8">The sequence shown here is derived from an EMBL/GenBank/DDBJ whole genome shotgun (WGS) entry which is preliminary data.</text>
</comment>
<accession>A0A196S449</accession>
<dbReference type="PRINTS" id="PR01035">
    <property type="entry name" value="TCRTETA"/>
</dbReference>
<keyword evidence="2" id="KW-0813">Transport</keyword>
<keyword evidence="4 6" id="KW-1133">Transmembrane helix</keyword>
<dbReference type="AlphaFoldDB" id="A0A196S449"/>
<protein>
    <submittedName>
        <fullName evidence="8">MFS multidrug transporter</fullName>
    </submittedName>
</protein>
<evidence type="ECO:0000259" key="7">
    <source>
        <dbReference type="PROSITE" id="PS50850"/>
    </source>
</evidence>
<dbReference type="Gene3D" id="1.20.1250.20">
    <property type="entry name" value="MFS general substrate transporter like domains"/>
    <property type="match status" value="1"/>
</dbReference>
<proteinExistence type="predicted"/>
<keyword evidence="5 6" id="KW-0472">Membrane</keyword>
<dbReference type="GO" id="GO:0016020">
    <property type="term" value="C:membrane"/>
    <property type="evidence" value="ECO:0007669"/>
    <property type="project" value="UniProtKB-SubCell"/>
</dbReference>
<name>A0A196S449_BLAHN</name>
<evidence type="ECO:0000256" key="4">
    <source>
        <dbReference type="ARBA" id="ARBA00022989"/>
    </source>
</evidence>
<dbReference type="InterPro" id="IPR036259">
    <property type="entry name" value="MFS_trans_sf"/>
</dbReference>
<reference evidence="8 9" key="1">
    <citation type="submission" date="2016-05" db="EMBL/GenBank/DDBJ databases">
        <title>Nuclear genome of Blastocystis sp. subtype 1 NandII.</title>
        <authorList>
            <person name="Gentekaki E."/>
            <person name="Curtis B."/>
            <person name="Stairs C."/>
            <person name="Eme L."/>
            <person name="Herman E."/>
            <person name="Klimes V."/>
            <person name="Arias M.C."/>
            <person name="Elias M."/>
            <person name="Hilliou F."/>
            <person name="Klute M."/>
            <person name="Malik S.-B."/>
            <person name="Pightling A."/>
            <person name="Rachubinski R."/>
            <person name="Salas D."/>
            <person name="Schlacht A."/>
            <person name="Suga H."/>
            <person name="Archibald J."/>
            <person name="Ball S.G."/>
            <person name="Clark G."/>
            <person name="Dacks J."/>
            <person name="Van Der Giezen M."/>
            <person name="Tsaousis A."/>
            <person name="Roger A."/>
        </authorList>
    </citation>
    <scope>NUCLEOTIDE SEQUENCE [LARGE SCALE GENOMIC DNA]</scope>
    <source>
        <strain evidence="9">ATCC 50177 / NandII</strain>
    </source>
</reference>
<feature type="transmembrane region" description="Helical" evidence="6">
    <location>
        <begin position="159"/>
        <end position="180"/>
    </location>
</feature>
<evidence type="ECO:0000256" key="5">
    <source>
        <dbReference type="ARBA" id="ARBA00023136"/>
    </source>
</evidence>
<evidence type="ECO:0000256" key="6">
    <source>
        <dbReference type="SAM" id="Phobius"/>
    </source>
</evidence>
<dbReference type="InterPro" id="IPR001958">
    <property type="entry name" value="Tet-R_TetA/multi-R_MdtG-like"/>
</dbReference>
<dbReference type="GO" id="GO:0022857">
    <property type="term" value="F:transmembrane transporter activity"/>
    <property type="evidence" value="ECO:0007669"/>
    <property type="project" value="InterPro"/>
</dbReference>
<evidence type="ECO:0000313" key="9">
    <source>
        <dbReference type="Proteomes" id="UP000078348"/>
    </source>
</evidence>
<comment type="subcellular location">
    <subcellularLocation>
        <location evidence="1">Membrane</location>
        <topology evidence="1">Multi-pass membrane protein</topology>
    </subcellularLocation>
</comment>
<dbReference type="PROSITE" id="PS50850">
    <property type="entry name" value="MFS"/>
    <property type="match status" value="1"/>
</dbReference>
<dbReference type="PANTHER" id="PTHR23504">
    <property type="entry name" value="MAJOR FACILITATOR SUPERFAMILY DOMAIN-CONTAINING PROTEIN 10"/>
    <property type="match status" value="1"/>
</dbReference>
<evidence type="ECO:0000313" key="8">
    <source>
        <dbReference type="EMBL" id="OAO11918.1"/>
    </source>
</evidence>
<dbReference type="Pfam" id="PF07690">
    <property type="entry name" value="MFS_1"/>
    <property type="match status" value="1"/>
</dbReference>
<evidence type="ECO:0000256" key="3">
    <source>
        <dbReference type="ARBA" id="ARBA00022692"/>
    </source>
</evidence>
<dbReference type="InterPro" id="IPR011701">
    <property type="entry name" value="MFS"/>
</dbReference>
<feature type="domain" description="Major facilitator superfamily (MFS) profile" evidence="7">
    <location>
        <begin position="9"/>
        <end position="254"/>
    </location>
</feature>
<dbReference type="InterPro" id="IPR020846">
    <property type="entry name" value="MFS_dom"/>
</dbReference>
<feature type="transmembrane region" description="Helical" evidence="6">
    <location>
        <begin position="12"/>
        <end position="31"/>
    </location>
</feature>
<keyword evidence="3 6" id="KW-0812">Transmembrane</keyword>
<dbReference type="EMBL" id="LXWW01000575">
    <property type="protein sequence ID" value="OAO11918.1"/>
    <property type="molecule type" value="Genomic_DNA"/>
</dbReference>
<evidence type="ECO:0000256" key="2">
    <source>
        <dbReference type="ARBA" id="ARBA00022448"/>
    </source>
</evidence>
<keyword evidence="9" id="KW-1185">Reference proteome</keyword>
<sequence length="254" mass="28573">MIQLSRRTIRIRIYTVVLFSELANALILPLVPYLSNNLNADAFQYGLVFTVYYVAQLISSFTFGKISDMYGRKVAVTMSLFGLAFFTCCQLFIKNVWLFVVFRALAGLFDAQTPLFQACMGDVTTPEKRAYYLSQLEAVNNVSQAIGPLIGAALSASSLTAAFAAGCTFYVIAFFVSFFLPETLKSVLDRREMLSNLKKQNLSKKEYEERKNHMMYQLNVQKKTEAEQNSKKSGSSSKLKLNYVMVFSLSSPDD</sequence>
<feature type="transmembrane region" description="Helical" evidence="6">
    <location>
        <begin position="75"/>
        <end position="93"/>
    </location>
</feature>
<gene>
    <name evidence="8" type="ORF">AV274_6423</name>
</gene>